<keyword evidence="1" id="KW-1133">Transmembrane helix</keyword>
<keyword evidence="3" id="KW-1185">Reference proteome</keyword>
<dbReference type="Proteomes" id="UP000219338">
    <property type="component" value="Unassembled WGS sequence"/>
</dbReference>
<dbReference type="OrthoDB" id="2835381at2759"/>
<proteinExistence type="predicted"/>
<keyword evidence="1" id="KW-0812">Transmembrane</keyword>
<name>A0A284RFD7_ARMOS</name>
<protein>
    <submittedName>
        <fullName evidence="2">Uncharacterized protein</fullName>
    </submittedName>
</protein>
<reference evidence="3" key="1">
    <citation type="journal article" date="2017" name="Nat. Ecol. Evol.">
        <title>Genome expansion and lineage-specific genetic innovations in the forest pathogenic fungi Armillaria.</title>
        <authorList>
            <person name="Sipos G."/>
            <person name="Prasanna A.N."/>
            <person name="Walter M.C."/>
            <person name="O'Connor E."/>
            <person name="Balint B."/>
            <person name="Krizsan K."/>
            <person name="Kiss B."/>
            <person name="Hess J."/>
            <person name="Varga T."/>
            <person name="Slot J."/>
            <person name="Riley R."/>
            <person name="Boka B."/>
            <person name="Rigling D."/>
            <person name="Barry K."/>
            <person name="Lee J."/>
            <person name="Mihaltcheva S."/>
            <person name="LaButti K."/>
            <person name="Lipzen A."/>
            <person name="Waldron R."/>
            <person name="Moloney N.M."/>
            <person name="Sperisen C."/>
            <person name="Kredics L."/>
            <person name="Vagvoelgyi C."/>
            <person name="Patrignani A."/>
            <person name="Fitzpatrick D."/>
            <person name="Nagy I."/>
            <person name="Doyle S."/>
            <person name="Anderson J.B."/>
            <person name="Grigoriev I.V."/>
            <person name="Gueldener U."/>
            <person name="Muensterkoetter M."/>
            <person name="Nagy L.G."/>
        </authorList>
    </citation>
    <scope>NUCLEOTIDE SEQUENCE [LARGE SCALE GENOMIC DNA]</scope>
    <source>
        <strain evidence="3">C18/9</strain>
    </source>
</reference>
<dbReference type="EMBL" id="FUEG01000008">
    <property type="protein sequence ID" value="SJL07462.1"/>
    <property type="molecule type" value="Genomic_DNA"/>
</dbReference>
<sequence>MSTTFIPSLPYIRRRLNQHMNGKLALWNFCVDITFCGCLVLLLYSLAGFDVDGGTVLEGGSIDSGNVSGTVVKSAASPRTISKTAQVQNIFTNVGSAGDGYVSMEGGIHVFPPTAPVPEAPAIISLPTITGHSHAYASQDSHSLHDFYDHIHFLDLDFLFNTNGLQDGEVLLAPTSIMSMSQA</sequence>
<feature type="transmembrane region" description="Helical" evidence="1">
    <location>
        <begin position="24"/>
        <end position="47"/>
    </location>
</feature>
<dbReference type="AlphaFoldDB" id="A0A284RFD7"/>
<gene>
    <name evidence="2" type="ORF">ARMOST_10812</name>
</gene>
<evidence type="ECO:0000313" key="3">
    <source>
        <dbReference type="Proteomes" id="UP000219338"/>
    </source>
</evidence>
<accession>A0A284RFD7</accession>
<organism evidence="2 3">
    <name type="scientific">Armillaria ostoyae</name>
    <name type="common">Armillaria root rot fungus</name>
    <dbReference type="NCBI Taxonomy" id="47428"/>
    <lineage>
        <taxon>Eukaryota</taxon>
        <taxon>Fungi</taxon>
        <taxon>Dikarya</taxon>
        <taxon>Basidiomycota</taxon>
        <taxon>Agaricomycotina</taxon>
        <taxon>Agaricomycetes</taxon>
        <taxon>Agaricomycetidae</taxon>
        <taxon>Agaricales</taxon>
        <taxon>Marasmiineae</taxon>
        <taxon>Physalacriaceae</taxon>
        <taxon>Armillaria</taxon>
    </lineage>
</organism>
<evidence type="ECO:0000313" key="2">
    <source>
        <dbReference type="EMBL" id="SJL07462.1"/>
    </source>
</evidence>
<keyword evidence="1" id="KW-0472">Membrane</keyword>
<evidence type="ECO:0000256" key="1">
    <source>
        <dbReference type="SAM" id="Phobius"/>
    </source>
</evidence>
<dbReference type="OMA" id="CVDITFC"/>